<proteinExistence type="predicted"/>
<organism evidence="2 3">
    <name type="scientific">Anopheles dirus</name>
    <dbReference type="NCBI Taxonomy" id="7168"/>
    <lineage>
        <taxon>Eukaryota</taxon>
        <taxon>Metazoa</taxon>
        <taxon>Ecdysozoa</taxon>
        <taxon>Arthropoda</taxon>
        <taxon>Hexapoda</taxon>
        <taxon>Insecta</taxon>
        <taxon>Pterygota</taxon>
        <taxon>Neoptera</taxon>
        <taxon>Endopterygota</taxon>
        <taxon>Diptera</taxon>
        <taxon>Nematocera</taxon>
        <taxon>Culicoidea</taxon>
        <taxon>Culicidae</taxon>
        <taxon>Anophelinae</taxon>
        <taxon>Anopheles</taxon>
    </lineage>
</organism>
<reference evidence="3" key="1">
    <citation type="submission" date="2013-03" db="EMBL/GenBank/DDBJ databases">
        <title>The Genome Sequence of Anopheles dirus WRAIR2.</title>
        <authorList>
            <consortium name="The Broad Institute Genomics Platform"/>
            <person name="Neafsey D.E."/>
            <person name="Walton C."/>
            <person name="Walker B."/>
            <person name="Young S.K."/>
            <person name="Zeng Q."/>
            <person name="Gargeya S."/>
            <person name="Fitzgerald M."/>
            <person name="Haas B."/>
            <person name="Abouelleil A."/>
            <person name="Allen A.W."/>
            <person name="Alvarado L."/>
            <person name="Arachchi H.M."/>
            <person name="Berlin A.M."/>
            <person name="Chapman S.B."/>
            <person name="Gainer-Dewar J."/>
            <person name="Goldberg J."/>
            <person name="Griggs A."/>
            <person name="Gujja S."/>
            <person name="Hansen M."/>
            <person name="Howarth C."/>
            <person name="Imamovic A."/>
            <person name="Ireland A."/>
            <person name="Larimer J."/>
            <person name="McCowan C."/>
            <person name="Murphy C."/>
            <person name="Pearson M."/>
            <person name="Poon T.W."/>
            <person name="Priest M."/>
            <person name="Roberts A."/>
            <person name="Saif S."/>
            <person name="Shea T."/>
            <person name="Sisk P."/>
            <person name="Sykes S."/>
            <person name="Wortman J."/>
            <person name="Nusbaum C."/>
            <person name="Birren B."/>
        </authorList>
    </citation>
    <scope>NUCLEOTIDE SEQUENCE [LARGE SCALE GENOMIC DNA]</scope>
    <source>
        <strain evidence="3">WRAIR2</strain>
    </source>
</reference>
<evidence type="ECO:0000313" key="2">
    <source>
        <dbReference type="EnsemblMetazoa" id="ADIR008548-PA"/>
    </source>
</evidence>
<sequence length="76" mass="8793">HRDRVKPASLRPEPNGSWKQRERVASSGRTARDRKFNIHHWMTKRIEVREFIVRCLVCSGAQLNVHRAAGMTDSVV</sequence>
<reference evidence="2" key="2">
    <citation type="submission" date="2020-05" db="UniProtKB">
        <authorList>
            <consortium name="EnsemblMetazoa"/>
        </authorList>
    </citation>
    <scope>IDENTIFICATION</scope>
    <source>
        <strain evidence="2">WRAIR2</strain>
    </source>
</reference>
<feature type="compositionally biased region" description="Basic and acidic residues" evidence="1">
    <location>
        <begin position="19"/>
        <end position="31"/>
    </location>
</feature>
<feature type="region of interest" description="Disordered" evidence="1">
    <location>
        <begin position="1"/>
        <end position="31"/>
    </location>
</feature>
<name>A0A182NLL7_9DIPT</name>
<accession>A0A182NLL7</accession>
<dbReference type="AlphaFoldDB" id="A0A182NLL7"/>
<dbReference type="Proteomes" id="UP000075884">
    <property type="component" value="Unassembled WGS sequence"/>
</dbReference>
<protein>
    <submittedName>
        <fullName evidence="2">Uncharacterized protein</fullName>
    </submittedName>
</protein>
<evidence type="ECO:0000313" key="3">
    <source>
        <dbReference type="Proteomes" id="UP000075884"/>
    </source>
</evidence>
<evidence type="ECO:0000256" key="1">
    <source>
        <dbReference type="SAM" id="MobiDB-lite"/>
    </source>
</evidence>
<keyword evidence="3" id="KW-1185">Reference proteome</keyword>
<dbReference type="VEuPathDB" id="VectorBase:ADIR008548"/>
<dbReference type="EnsemblMetazoa" id="ADIR008548-RA">
    <property type="protein sequence ID" value="ADIR008548-PA"/>
    <property type="gene ID" value="ADIR008548"/>
</dbReference>